<name>A7EYD0_SCLS1</name>
<accession>A7EYD0</accession>
<evidence type="ECO:0000313" key="1">
    <source>
        <dbReference type="EMBL" id="EDN94472.1"/>
    </source>
</evidence>
<reference evidence="2" key="1">
    <citation type="journal article" date="2011" name="PLoS Genet.">
        <title>Genomic analysis of the necrotrophic fungal pathogens Sclerotinia sclerotiorum and Botrytis cinerea.</title>
        <authorList>
            <person name="Amselem J."/>
            <person name="Cuomo C.A."/>
            <person name="van Kan J.A."/>
            <person name="Viaud M."/>
            <person name="Benito E.P."/>
            <person name="Couloux A."/>
            <person name="Coutinho P.M."/>
            <person name="de Vries R.P."/>
            <person name="Dyer P.S."/>
            <person name="Fillinger S."/>
            <person name="Fournier E."/>
            <person name="Gout L."/>
            <person name="Hahn M."/>
            <person name="Kohn L."/>
            <person name="Lapalu N."/>
            <person name="Plummer K.M."/>
            <person name="Pradier J.M."/>
            <person name="Quevillon E."/>
            <person name="Sharon A."/>
            <person name="Simon A."/>
            <person name="ten Have A."/>
            <person name="Tudzynski B."/>
            <person name="Tudzynski P."/>
            <person name="Wincker P."/>
            <person name="Andrew M."/>
            <person name="Anthouard V."/>
            <person name="Beever R.E."/>
            <person name="Beffa R."/>
            <person name="Benoit I."/>
            <person name="Bouzid O."/>
            <person name="Brault B."/>
            <person name="Chen Z."/>
            <person name="Choquer M."/>
            <person name="Collemare J."/>
            <person name="Cotton P."/>
            <person name="Danchin E.G."/>
            <person name="Da Silva C."/>
            <person name="Gautier A."/>
            <person name="Giraud C."/>
            <person name="Giraud T."/>
            <person name="Gonzalez C."/>
            <person name="Grossetete S."/>
            <person name="Guldener U."/>
            <person name="Henrissat B."/>
            <person name="Howlett B.J."/>
            <person name="Kodira C."/>
            <person name="Kretschmer M."/>
            <person name="Lappartient A."/>
            <person name="Leroch M."/>
            <person name="Levis C."/>
            <person name="Mauceli E."/>
            <person name="Neuveglise C."/>
            <person name="Oeser B."/>
            <person name="Pearson M."/>
            <person name="Poulain J."/>
            <person name="Poussereau N."/>
            <person name="Quesneville H."/>
            <person name="Rascle C."/>
            <person name="Schumacher J."/>
            <person name="Segurens B."/>
            <person name="Sexton A."/>
            <person name="Silva E."/>
            <person name="Sirven C."/>
            <person name="Soanes D.M."/>
            <person name="Talbot N.J."/>
            <person name="Templeton M."/>
            <person name="Yandava C."/>
            <person name="Yarden O."/>
            <person name="Zeng Q."/>
            <person name="Rollins J.A."/>
            <person name="Lebrun M.H."/>
            <person name="Dickman M."/>
        </authorList>
    </citation>
    <scope>NUCLEOTIDE SEQUENCE [LARGE SCALE GENOMIC DNA]</scope>
    <source>
        <strain evidence="2">ATCC 18683 / 1980 / Ss-1</strain>
    </source>
</reference>
<dbReference type="Proteomes" id="UP000001312">
    <property type="component" value="Unassembled WGS sequence"/>
</dbReference>
<dbReference type="RefSeq" id="XP_001588798.1">
    <property type="nucleotide sequence ID" value="XM_001588748.1"/>
</dbReference>
<proteinExistence type="predicted"/>
<dbReference type="InParanoid" id="A7EYD0"/>
<dbReference type="AlphaFoldDB" id="A7EYD0"/>
<dbReference type="HOGENOM" id="CLU_2741581_0_0_1"/>
<dbReference type="GeneID" id="5484720"/>
<dbReference type="EMBL" id="CH476635">
    <property type="protein sequence ID" value="EDN94472.1"/>
    <property type="molecule type" value="Genomic_DNA"/>
</dbReference>
<evidence type="ECO:0000313" key="2">
    <source>
        <dbReference type="Proteomes" id="UP000001312"/>
    </source>
</evidence>
<keyword evidence="2" id="KW-1185">Reference proteome</keyword>
<organism evidence="1 2">
    <name type="scientific">Sclerotinia sclerotiorum (strain ATCC 18683 / 1980 / Ss-1)</name>
    <name type="common">White mold</name>
    <name type="synonym">Whetzelinia sclerotiorum</name>
    <dbReference type="NCBI Taxonomy" id="665079"/>
    <lineage>
        <taxon>Eukaryota</taxon>
        <taxon>Fungi</taxon>
        <taxon>Dikarya</taxon>
        <taxon>Ascomycota</taxon>
        <taxon>Pezizomycotina</taxon>
        <taxon>Leotiomycetes</taxon>
        <taxon>Helotiales</taxon>
        <taxon>Sclerotiniaceae</taxon>
        <taxon>Sclerotinia</taxon>
    </lineage>
</organism>
<gene>
    <name evidence="1" type="ORF">SS1G_10345</name>
</gene>
<sequence length="71" mass="8015">MSSYSLVQQTFVVFFPTKHENTSQYQSYYKSLTSVSPSFAEDISLCQARFDLQSICGAFLDAKTFGKLRIG</sequence>
<dbReference type="KEGG" id="ssl:SS1G_10345"/>
<protein>
    <submittedName>
        <fullName evidence="1">Uncharacterized protein</fullName>
    </submittedName>
</protein>